<dbReference type="EMBL" id="BGPR01089100">
    <property type="protein sequence ID" value="GBM13968.1"/>
    <property type="molecule type" value="Genomic_DNA"/>
</dbReference>
<keyword evidence="3" id="KW-1185">Reference proteome</keyword>
<evidence type="ECO:0000313" key="2">
    <source>
        <dbReference type="EMBL" id="GBM13968.1"/>
    </source>
</evidence>
<feature type="region of interest" description="Disordered" evidence="1">
    <location>
        <begin position="1"/>
        <end position="20"/>
    </location>
</feature>
<gene>
    <name evidence="2" type="ORF">AVEN_69014_1</name>
</gene>
<accession>A0A4Y2DD55</accession>
<feature type="compositionally biased region" description="Basic and acidic residues" evidence="1">
    <location>
        <begin position="75"/>
        <end position="92"/>
    </location>
</feature>
<protein>
    <submittedName>
        <fullName evidence="2">Uncharacterized protein</fullName>
    </submittedName>
</protein>
<proteinExistence type="predicted"/>
<evidence type="ECO:0000313" key="3">
    <source>
        <dbReference type="Proteomes" id="UP000499080"/>
    </source>
</evidence>
<feature type="region of interest" description="Disordered" evidence="1">
    <location>
        <begin position="67"/>
        <end position="92"/>
    </location>
</feature>
<name>A0A4Y2DD55_ARAVE</name>
<evidence type="ECO:0000256" key="1">
    <source>
        <dbReference type="SAM" id="MobiDB-lite"/>
    </source>
</evidence>
<sequence length="92" mass="10509">MRTRWIDSTKIQRDASRREESAQKKILKIKGLLISLLMVLSLRWVSHSFLHLGRAAGTPPLLTSKASGRKFSVPCRDDNHLRSSQIRDDPTK</sequence>
<reference evidence="2 3" key="1">
    <citation type="journal article" date="2019" name="Sci. Rep.">
        <title>Orb-weaving spider Araneus ventricosus genome elucidates the spidroin gene catalogue.</title>
        <authorList>
            <person name="Kono N."/>
            <person name="Nakamura H."/>
            <person name="Ohtoshi R."/>
            <person name="Moran D.A.P."/>
            <person name="Shinohara A."/>
            <person name="Yoshida Y."/>
            <person name="Fujiwara M."/>
            <person name="Mori M."/>
            <person name="Tomita M."/>
            <person name="Arakawa K."/>
        </authorList>
    </citation>
    <scope>NUCLEOTIDE SEQUENCE [LARGE SCALE GENOMIC DNA]</scope>
</reference>
<dbReference type="AlphaFoldDB" id="A0A4Y2DD55"/>
<organism evidence="2 3">
    <name type="scientific">Araneus ventricosus</name>
    <name type="common">Orbweaver spider</name>
    <name type="synonym">Epeira ventricosa</name>
    <dbReference type="NCBI Taxonomy" id="182803"/>
    <lineage>
        <taxon>Eukaryota</taxon>
        <taxon>Metazoa</taxon>
        <taxon>Ecdysozoa</taxon>
        <taxon>Arthropoda</taxon>
        <taxon>Chelicerata</taxon>
        <taxon>Arachnida</taxon>
        <taxon>Araneae</taxon>
        <taxon>Araneomorphae</taxon>
        <taxon>Entelegynae</taxon>
        <taxon>Araneoidea</taxon>
        <taxon>Araneidae</taxon>
        <taxon>Araneus</taxon>
    </lineage>
</organism>
<comment type="caution">
    <text evidence="2">The sequence shown here is derived from an EMBL/GenBank/DDBJ whole genome shotgun (WGS) entry which is preliminary data.</text>
</comment>
<dbReference type="Proteomes" id="UP000499080">
    <property type="component" value="Unassembled WGS sequence"/>
</dbReference>